<sequence>MPVIPLISTTLPKNMQRLKRSPGSQASNTCLPRSQQKESPRSLGRSVRLTHGAALIQTLGDLGRRWSGGPRKRLQQRRPVEEVAAVVGANGKGKCFPGQSLGLLALCVRGRVCSLMPTIEFETQRGFWLAGWHCSGCSKERSGDPE</sequence>
<gene>
    <name evidence="1" type="ORF">DPEC_G00291920</name>
</gene>
<dbReference type="Proteomes" id="UP001157502">
    <property type="component" value="Chromosome 27"/>
</dbReference>
<name>A0ACC2FHK7_DALPE</name>
<accession>A0ACC2FHK7</accession>
<protein>
    <submittedName>
        <fullName evidence="1">Uncharacterized protein</fullName>
    </submittedName>
</protein>
<reference evidence="1" key="1">
    <citation type="submission" date="2021-05" db="EMBL/GenBank/DDBJ databases">
        <authorList>
            <person name="Pan Q."/>
            <person name="Jouanno E."/>
            <person name="Zahm M."/>
            <person name="Klopp C."/>
            <person name="Cabau C."/>
            <person name="Louis A."/>
            <person name="Berthelot C."/>
            <person name="Parey E."/>
            <person name="Roest Crollius H."/>
            <person name="Montfort J."/>
            <person name="Robinson-Rechavi M."/>
            <person name="Bouchez O."/>
            <person name="Lampietro C."/>
            <person name="Lopez Roques C."/>
            <person name="Donnadieu C."/>
            <person name="Postlethwait J."/>
            <person name="Bobe J."/>
            <person name="Dillon D."/>
            <person name="Chandos A."/>
            <person name="von Hippel F."/>
            <person name="Guiguen Y."/>
        </authorList>
    </citation>
    <scope>NUCLEOTIDE SEQUENCE</scope>
    <source>
        <strain evidence="1">YG-Jan2019</strain>
    </source>
</reference>
<dbReference type="EMBL" id="CM055754">
    <property type="protein sequence ID" value="KAJ7990923.1"/>
    <property type="molecule type" value="Genomic_DNA"/>
</dbReference>
<comment type="caution">
    <text evidence="1">The sequence shown here is derived from an EMBL/GenBank/DDBJ whole genome shotgun (WGS) entry which is preliminary data.</text>
</comment>
<evidence type="ECO:0000313" key="2">
    <source>
        <dbReference type="Proteomes" id="UP001157502"/>
    </source>
</evidence>
<evidence type="ECO:0000313" key="1">
    <source>
        <dbReference type="EMBL" id="KAJ7990923.1"/>
    </source>
</evidence>
<keyword evidence="2" id="KW-1185">Reference proteome</keyword>
<proteinExistence type="predicted"/>
<organism evidence="1 2">
    <name type="scientific">Dallia pectoralis</name>
    <name type="common">Alaska blackfish</name>
    <dbReference type="NCBI Taxonomy" id="75939"/>
    <lineage>
        <taxon>Eukaryota</taxon>
        <taxon>Metazoa</taxon>
        <taxon>Chordata</taxon>
        <taxon>Craniata</taxon>
        <taxon>Vertebrata</taxon>
        <taxon>Euteleostomi</taxon>
        <taxon>Actinopterygii</taxon>
        <taxon>Neopterygii</taxon>
        <taxon>Teleostei</taxon>
        <taxon>Protacanthopterygii</taxon>
        <taxon>Esociformes</taxon>
        <taxon>Umbridae</taxon>
        <taxon>Dallia</taxon>
    </lineage>
</organism>